<feature type="region of interest" description="Disordered" evidence="6">
    <location>
        <begin position="1"/>
        <end position="32"/>
    </location>
</feature>
<name>A0A8J6AD81_GALPY</name>
<evidence type="ECO:0000313" key="10">
    <source>
        <dbReference type="Proteomes" id="UP000700334"/>
    </source>
</evidence>
<comment type="caution">
    <text evidence="9">The sequence shown here is derived from an EMBL/GenBank/DDBJ whole genome shotgun (WGS) entry which is preliminary data.</text>
</comment>
<keyword evidence="2 4" id="KW-0371">Homeobox</keyword>
<dbReference type="PROSITE" id="PS50071">
    <property type="entry name" value="HOMEOBOX_2"/>
    <property type="match status" value="1"/>
</dbReference>
<gene>
    <name evidence="9" type="ORF">J0S82_011562</name>
</gene>
<accession>A0A8J6AD81</accession>
<keyword evidence="3 4" id="KW-0539">Nucleus</keyword>
<keyword evidence="10" id="KW-1185">Reference proteome</keyword>
<dbReference type="Pfam" id="PF00046">
    <property type="entry name" value="Homeodomain"/>
    <property type="match status" value="1"/>
</dbReference>
<feature type="region of interest" description="Disordered" evidence="6">
    <location>
        <begin position="456"/>
        <end position="475"/>
    </location>
</feature>
<dbReference type="PANTHER" id="PTHR24327:SF81">
    <property type="entry name" value="HOMEOTIC PROTEIN DISTAL-LESS-RELATED"/>
    <property type="match status" value="1"/>
</dbReference>
<protein>
    <recommendedName>
        <fullName evidence="8">Homeobox domain-containing protein</fullName>
    </recommendedName>
</protein>
<evidence type="ECO:0000256" key="7">
    <source>
        <dbReference type="SAM" id="Phobius"/>
    </source>
</evidence>
<feature type="compositionally biased region" description="Low complexity" evidence="6">
    <location>
        <begin position="215"/>
        <end position="241"/>
    </location>
</feature>
<proteinExistence type="predicted"/>
<evidence type="ECO:0000256" key="2">
    <source>
        <dbReference type="ARBA" id="ARBA00023155"/>
    </source>
</evidence>
<feature type="compositionally biased region" description="Low complexity" evidence="6">
    <location>
        <begin position="1"/>
        <end position="14"/>
    </location>
</feature>
<comment type="subcellular location">
    <subcellularLocation>
        <location evidence="4 5">Nucleus</location>
    </subcellularLocation>
</comment>
<feature type="compositionally biased region" description="Low complexity" evidence="6">
    <location>
        <begin position="174"/>
        <end position="186"/>
    </location>
</feature>
<dbReference type="GO" id="GO:0000981">
    <property type="term" value="F:DNA-binding transcription factor activity, RNA polymerase II-specific"/>
    <property type="evidence" value="ECO:0007669"/>
    <property type="project" value="TreeGrafter"/>
</dbReference>
<dbReference type="PANTHER" id="PTHR24327">
    <property type="entry name" value="HOMEOBOX PROTEIN"/>
    <property type="match status" value="1"/>
</dbReference>
<keyword evidence="1 4" id="KW-0238">DNA-binding</keyword>
<sequence>MATSSEGEESGSTTLRFSRSSLATGGGHPKERTVYTIEQQQELKKFFLKKRYPTYQERLQLADRFELQEHQVQVWFKNQRAKFSKLQRLSMGLGWRAEFLRSGSGAHAVAGDLGPTSDTAFAQGHHPADPACPECSDNSEPGAPSLAPSNASPAFRRGPDVSNLRTPALAPSNVRPSSVRPSSVRPLGVHPLGVRPLGVRPSGVRPSSGHPSGVRPSSGHPSGVRPSSGRPSSGRPVFPGGLDFSNLGAPTLAPSSVGPVFPGGPDCCCQEAPTLASSVASPAFPGDSDLLNPGAPASASSPAGPAVLEGSHYCSPYQSRSSALFSTAELCVSSHGPAWVCPAWGVNVSVPATPAPGPALAPAWSPASHAVSVILPTWSSNLLLVGLCDLQLRSHRDISKVSCRHQGIQATPPVSSTYDHQRNVSVSERAVTRGLMAEGKLSLPSKHVLSPKVNIALSPKKDSPTGEANKEAKKPQPRLAVCELVMRSSPQGLETRASQLDLTTLNVLADLAPSLIPLVLFELFTLIVSFLSLIFMYKAVPSSYKTDPTLEMSLLVPQARGRWLLNERLNVHSALHVTAAESRGFQAHGPLCSCNIEALSLCTGALRSHLGGYPDPGWAARTASDITGKTSPSSYFDRLG</sequence>
<dbReference type="GO" id="GO:0000978">
    <property type="term" value="F:RNA polymerase II cis-regulatory region sequence-specific DNA binding"/>
    <property type="evidence" value="ECO:0007669"/>
    <property type="project" value="TreeGrafter"/>
</dbReference>
<feature type="compositionally biased region" description="Low complexity" evidence="6">
    <location>
        <begin position="141"/>
        <end position="154"/>
    </location>
</feature>
<evidence type="ECO:0000256" key="3">
    <source>
        <dbReference type="ARBA" id="ARBA00023242"/>
    </source>
</evidence>
<evidence type="ECO:0000256" key="5">
    <source>
        <dbReference type="RuleBase" id="RU000682"/>
    </source>
</evidence>
<dbReference type="InterPro" id="IPR009057">
    <property type="entry name" value="Homeodomain-like_sf"/>
</dbReference>
<keyword evidence="7" id="KW-0472">Membrane</keyword>
<dbReference type="SUPFAM" id="SSF46689">
    <property type="entry name" value="Homeodomain-like"/>
    <property type="match status" value="1"/>
</dbReference>
<dbReference type="InterPro" id="IPR050460">
    <property type="entry name" value="Distal-less_Homeobox_TF"/>
</dbReference>
<dbReference type="Gene3D" id="1.10.10.60">
    <property type="entry name" value="Homeodomain-like"/>
    <property type="match status" value="1"/>
</dbReference>
<dbReference type="OrthoDB" id="9809740at2759"/>
<evidence type="ECO:0000256" key="6">
    <source>
        <dbReference type="SAM" id="MobiDB-lite"/>
    </source>
</evidence>
<keyword evidence="7" id="KW-0812">Transmembrane</keyword>
<evidence type="ECO:0000256" key="4">
    <source>
        <dbReference type="PROSITE-ProRule" id="PRU00108"/>
    </source>
</evidence>
<dbReference type="EMBL" id="JAGFMF010011668">
    <property type="protein sequence ID" value="KAG8516702.1"/>
    <property type="molecule type" value="Genomic_DNA"/>
</dbReference>
<evidence type="ECO:0000259" key="8">
    <source>
        <dbReference type="PROSITE" id="PS50071"/>
    </source>
</evidence>
<dbReference type="Proteomes" id="UP000700334">
    <property type="component" value="Unassembled WGS sequence"/>
</dbReference>
<evidence type="ECO:0000256" key="1">
    <source>
        <dbReference type="ARBA" id="ARBA00023125"/>
    </source>
</evidence>
<dbReference type="CDD" id="cd00086">
    <property type="entry name" value="homeodomain"/>
    <property type="match status" value="1"/>
</dbReference>
<reference evidence="9" key="1">
    <citation type="journal article" date="2021" name="Evol. Appl.">
        <title>The genome of the Pyrenean desman and the effects of bottlenecks and inbreeding on the genomic landscape of an endangered species.</title>
        <authorList>
            <person name="Escoda L."/>
            <person name="Castresana J."/>
        </authorList>
    </citation>
    <scope>NUCLEOTIDE SEQUENCE</scope>
    <source>
        <strain evidence="9">IBE-C5619</strain>
    </source>
</reference>
<dbReference type="AlphaFoldDB" id="A0A8J6AD81"/>
<keyword evidence="7" id="KW-1133">Transmembrane helix</keyword>
<feature type="DNA-binding region" description="Homeobox" evidence="4">
    <location>
        <begin position="28"/>
        <end position="87"/>
    </location>
</feature>
<feature type="transmembrane region" description="Helical" evidence="7">
    <location>
        <begin position="515"/>
        <end position="537"/>
    </location>
</feature>
<feature type="compositionally biased region" description="Basic and acidic residues" evidence="6">
    <location>
        <begin position="459"/>
        <end position="474"/>
    </location>
</feature>
<evidence type="ECO:0000313" key="9">
    <source>
        <dbReference type="EMBL" id="KAG8516702.1"/>
    </source>
</evidence>
<feature type="domain" description="Homeobox" evidence="8">
    <location>
        <begin position="26"/>
        <end position="86"/>
    </location>
</feature>
<dbReference type="GO" id="GO:0005634">
    <property type="term" value="C:nucleus"/>
    <property type="evidence" value="ECO:0007669"/>
    <property type="project" value="UniProtKB-SubCell"/>
</dbReference>
<feature type="region of interest" description="Disordered" evidence="6">
    <location>
        <begin position="110"/>
        <end position="242"/>
    </location>
</feature>
<dbReference type="InterPro" id="IPR001356">
    <property type="entry name" value="HD"/>
</dbReference>
<dbReference type="SMART" id="SM00389">
    <property type="entry name" value="HOX"/>
    <property type="match status" value="1"/>
</dbReference>
<organism evidence="9 10">
    <name type="scientific">Galemys pyrenaicus</name>
    <name type="common">Iberian desman</name>
    <name type="synonym">Pyrenean desman</name>
    <dbReference type="NCBI Taxonomy" id="202257"/>
    <lineage>
        <taxon>Eukaryota</taxon>
        <taxon>Metazoa</taxon>
        <taxon>Chordata</taxon>
        <taxon>Craniata</taxon>
        <taxon>Vertebrata</taxon>
        <taxon>Euteleostomi</taxon>
        <taxon>Mammalia</taxon>
        <taxon>Eutheria</taxon>
        <taxon>Laurasiatheria</taxon>
        <taxon>Eulipotyphla</taxon>
        <taxon>Talpidae</taxon>
        <taxon>Galemys</taxon>
    </lineage>
</organism>